<comment type="caution">
    <text evidence="1">The sequence shown here is derived from an EMBL/GenBank/DDBJ whole genome shotgun (WGS) entry which is preliminary data.</text>
</comment>
<gene>
    <name evidence="1" type="ORF">CLV42_105350</name>
</gene>
<accession>A0A2P8GAH4</accession>
<keyword evidence="2" id="KW-1185">Reference proteome</keyword>
<proteinExistence type="predicted"/>
<dbReference type="Proteomes" id="UP000240978">
    <property type="component" value="Unassembled WGS sequence"/>
</dbReference>
<dbReference type="AlphaFoldDB" id="A0A2P8GAH4"/>
<organism evidence="1 2">
    <name type="scientific">Chitinophaga ginsengisoli</name>
    <dbReference type="NCBI Taxonomy" id="363837"/>
    <lineage>
        <taxon>Bacteria</taxon>
        <taxon>Pseudomonadati</taxon>
        <taxon>Bacteroidota</taxon>
        <taxon>Chitinophagia</taxon>
        <taxon>Chitinophagales</taxon>
        <taxon>Chitinophagaceae</taxon>
        <taxon>Chitinophaga</taxon>
    </lineage>
</organism>
<evidence type="ECO:0000313" key="1">
    <source>
        <dbReference type="EMBL" id="PSL30987.1"/>
    </source>
</evidence>
<name>A0A2P8GAH4_9BACT</name>
<evidence type="ECO:0000313" key="2">
    <source>
        <dbReference type="Proteomes" id="UP000240978"/>
    </source>
</evidence>
<protein>
    <submittedName>
        <fullName evidence="1">Uncharacterized protein</fullName>
    </submittedName>
</protein>
<dbReference type="EMBL" id="PYGK01000005">
    <property type="protein sequence ID" value="PSL30987.1"/>
    <property type="molecule type" value="Genomic_DNA"/>
</dbReference>
<reference evidence="1 2" key="1">
    <citation type="submission" date="2018-03" db="EMBL/GenBank/DDBJ databases">
        <title>Genomic Encyclopedia of Archaeal and Bacterial Type Strains, Phase II (KMG-II): from individual species to whole genera.</title>
        <authorList>
            <person name="Goeker M."/>
        </authorList>
    </citation>
    <scope>NUCLEOTIDE SEQUENCE [LARGE SCALE GENOMIC DNA]</scope>
    <source>
        <strain evidence="1 2">DSM 18107</strain>
    </source>
</reference>
<sequence>MLSVVGRSVSQTGKQVGNLYANVSSAKMVSTLNFG</sequence>